<gene>
    <name evidence="1" type="ORF">SDC9_202071</name>
</gene>
<reference evidence="1" key="1">
    <citation type="submission" date="2019-08" db="EMBL/GenBank/DDBJ databases">
        <authorList>
            <person name="Kucharzyk K."/>
            <person name="Murdoch R.W."/>
            <person name="Higgins S."/>
            <person name="Loffler F."/>
        </authorList>
    </citation>
    <scope>NUCLEOTIDE SEQUENCE</scope>
</reference>
<evidence type="ECO:0000313" key="1">
    <source>
        <dbReference type="EMBL" id="MPN54401.1"/>
    </source>
</evidence>
<proteinExistence type="predicted"/>
<accession>A0A645ISP3</accession>
<comment type="caution">
    <text evidence="1">The sequence shown here is derived from an EMBL/GenBank/DDBJ whole genome shotgun (WGS) entry which is preliminary data.</text>
</comment>
<sequence>MRTLQVFRGERRAHVLKDDGVEQHQSFGVAVIGLHQLFGGALRFAVLKAVTGGERGLVVEEQAIFAAAGDEMQADAQVAQEILELLAEGDAFL</sequence>
<protein>
    <submittedName>
        <fullName evidence="1">Uncharacterized protein</fullName>
    </submittedName>
</protein>
<dbReference type="AlphaFoldDB" id="A0A645ISP3"/>
<dbReference type="EMBL" id="VSSQ01122587">
    <property type="protein sequence ID" value="MPN54401.1"/>
    <property type="molecule type" value="Genomic_DNA"/>
</dbReference>
<name>A0A645ISP3_9ZZZZ</name>
<organism evidence="1">
    <name type="scientific">bioreactor metagenome</name>
    <dbReference type="NCBI Taxonomy" id="1076179"/>
    <lineage>
        <taxon>unclassified sequences</taxon>
        <taxon>metagenomes</taxon>
        <taxon>ecological metagenomes</taxon>
    </lineage>
</organism>